<sequence length="737" mass="81427">MEMNQQHNEGNESFVALMNGVAGDGTATLPNDGEQSMSIPARELFAAIEADSGLLPVNSSNTNEKRKRRLQRLTGKQSEVLEGFFSICGHPDDGQKRHLSETTGLGLDQVKFWFQNKRTQVKTMCWKEENYKLSVENEILRDENRRVKIAHCTAICLTCRNSSVQNQLAVEMERLMGQSEWLQQEIARSNGTPPAANLAFQLNSSADYVFSGQHDQQMIAELAKNAMHALIILAESHVALWFPVPGCSYEVLNKMMAYDQAYPGDNSANAIGFKTEATRAVSMVMMDYKSVVDFLMDPYNYRTFFPEVISGAVTNRIYTWPTSDGYNGVIQLMTVEMMFPSPLVPARKCTFLRYCNVLNEGLVVVIDVSLDDGSIFSKCRKMPSGFLIQSIRPNSCKVTAIEHVLVDDTGVHELYQPCMNGLVFGARRWVATMARQSARMRDVHHNKTAPQVSTKGRKNLMKLADDLLASFAGGITATGGGTWTVVIGAGTEKDIRVAYRRTTEGSSSYNAILSVSASLRLPLPMRKTFDLLRNLTHRCKWDVLVHGSVVKEEVTIARGVGNDDTVTVLHCKRAGREDRGRTMILQNNGYDASGSFMVYSQIDSELMNTMVLSPSDLPPGRGGPSLYPTGFSLLPDVEAAQDSSGIALGEVGGTLMTMGFQIPVKLASGDRMYSRSAASAIRLMTDTIALVKKTLMNEHSGIYGVSPEKREVRVQIKIKNMRRGFIGSDHPASPRIC</sequence>
<dbReference type="SMART" id="SM00234">
    <property type="entry name" value="START"/>
    <property type="match status" value="1"/>
</dbReference>
<evidence type="ECO:0000256" key="10">
    <source>
        <dbReference type="RuleBase" id="RU000682"/>
    </source>
</evidence>
<dbReference type="InterPro" id="IPR017970">
    <property type="entry name" value="Homeobox_CS"/>
</dbReference>
<dbReference type="PANTHER" id="PTHR45654">
    <property type="entry name" value="HOMEOBOX-LEUCINE ZIPPER PROTEIN MERISTEM L1"/>
    <property type="match status" value="1"/>
</dbReference>
<proteinExistence type="inferred from homology"/>
<dbReference type="OMA" id="LMTVEMM"/>
<evidence type="ECO:0000256" key="1">
    <source>
        <dbReference type="ARBA" id="ARBA00004123"/>
    </source>
</evidence>
<dbReference type="EnsemblPlants" id="ONIVA01G38360.1">
    <property type="protein sequence ID" value="ONIVA01G38360.1"/>
    <property type="gene ID" value="ONIVA01G38360"/>
</dbReference>
<dbReference type="GO" id="GO:0003677">
    <property type="term" value="F:DNA binding"/>
    <property type="evidence" value="ECO:0007669"/>
    <property type="project" value="UniProtKB-UniRule"/>
</dbReference>
<dbReference type="Proteomes" id="UP000006591">
    <property type="component" value="Chromosome 1"/>
</dbReference>
<dbReference type="GO" id="GO:0008289">
    <property type="term" value="F:lipid binding"/>
    <property type="evidence" value="ECO:0007669"/>
    <property type="project" value="InterPro"/>
</dbReference>
<evidence type="ECO:0000313" key="13">
    <source>
        <dbReference type="EnsemblPlants" id="ONIVA01G38360.1"/>
    </source>
</evidence>
<protein>
    <recommendedName>
        <fullName evidence="15">Homeobox domain-containing protein</fullName>
    </recommendedName>
</protein>
<organism evidence="13">
    <name type="scientific">Oryza nivara</name>
    <name type="common">Indian wild rice</name>
    <name type="synonym">Oryza sativa f. spontanea</name>
    <dbReference type="NCBI Taxonomy" id="4536"/>
    <lineage>
        <taxon>Eukaryota</taxon>
        <taxon>Viridiplantae</taxon>
        <taxon>Streptophyta</taxon>
        <taxon>Embryophyta</taxon>
        <taxon>Tracheophyta</taxon>
        <taxon>Spermatophyta</taxon>
        <taxon>Magnoliopsida</taxon>
        <taxon>Liliopsida</taxon>
        <taxon>Poales</taxon>
        <taxon>Poaceae</taxon>
        <taxon>BOP clade</taxon>
        <taxon>Oryzoideae</taxon>
        <taxon>Oryzeae</taxon>
        <taxon>Oryzinae</taxon>
        <taxon>Oryza</taxon>
    </lineage>
</organism>
<dbReference type="InterPro" id="IPR042160">
    <property type="entry name" value="HD-Zip_IV"/>
</dbReference>
<dbReference type="HOGENOM" id="CLU_015002_2_1_1"/>
<dbReference type="InterPro" id="IPR023393">
    <property type="entry name" value="START-like_dom_sf"/>
</dbReference>
<accession>A0A0E0FUA7</accession>
<reference evidence="13" key="2">
    <citation type="submission" date="2018-04" db="EMBL/GenBank/DDBJ databases">
        <title>OnivRS2 (Oryza nivara Reference Sequence Version 2).</title>
        <authorList>
            <person name="Zhang J."/>
            <person name="Kudrna D."/>
            <person name="Lee S."/>
            <person name="Talag J."/>
            <person name="Rajasekar S."/>
            <person name="Welchert J."/>
            <person name="Hsing Y.-I."/>
            <person name="Wing R.A."/>
        </authorList>
    </citation>
    <scope>NUCLEOTIDE SEQUENCE [LARGE SCALE GENOMIC DNA]</scope>
</reference>
<dbReference type="GO" id="GO:0005634">
    <property type="term" value="C:nucleus"/>
    <property type="evidence" value="ECO:0007669"/>
    <property type="project" value="UniProtKB-SubCell"/>
</dbReference>
<dbReference type="Pfam" id="PF01852">
    <property type="entry name" value="START"/>
    <property type="match status" value="1"/>
</dbReference>
<dbReference type="Gramene" id="ONIVA01G38360.1">
    <property type="protein sequence ID" value="ONIVA01G38360.1"/>
    <property type="gene ID" value="ONIVA01G38360"/>
</dbReference>
<evidence type="ECO:0000259" key="11">
    <source>
        <dbReference type="PROSITE" id="PS50071"/>
    </source>
</evidence>
<dbReference type="PROSITE" id="PS00027">
    <property type="entry name" value="HOMEOBOX_1"/>
    <property type="match status" value="1"/>
</dbReference>
<evidence type="ECO:0000256" key="6">
    <source>
        <dbReference type="ARBA" id="ARBA00023155"/>
    </source>
</evidence>
<keyword evidence="6 9" id="KW-0371">Homeobox</keyword>
<dbReference type="CDD" id="cd00086">
    <property type="entry name" value="homeodomain"/>
    <property type="match status" value="1"/>
</dbReference>
<dbReference type="SMART" id="SM00389">
    <property type="entry name" value="HOX"/>
    <property type="match status" value="1"/>
</dbReference>
<dbReference type="STRING" id="4536.A0A0E0FUA7"/>
<dbReference type="AlphaFoldDB" id="A0A0E0FUA7"/>
<evidence type="ECO:0000256" key="2">
    <source>
        <dbReference type="ARBA" id="ARBA00006789"/>
    </source>
</evidence>
<keyword evidence="14" id="KW-1185">Reference proteome</keyword>
<feature type="DNA-binding region" description="Homeobox" evidence="9">
    <location>
        <begin position="66"/>
        <end position="125"/>
    </location>
</feature>
<comment type="similarity">
    <text evidence="2">Belongs to the HD-ZIP homeobox family. Class IV subfamily.</text>
</comment>
<dbReference type="Gene3D" id="1.10.10.60">
    <property type="entry name" value="Homeodomain-like"/>
    <property type="match status" value="1"/>
</dbReference>
<feature type="domain" description="Homeobox" evidence="11">
    <location>
        <begin position="64"/>
        <end position="124"/>
    </location>
</feature>
<evidence type="ECO:0000256" key="9">
    <source>
        <dbReference type="PROSITE-ProRule" id="PRU00108"/>
    </source>
</evidence>
<keyword evidence="3" id="KW-0805">Transcription regulation</keyword>
<keyword evidence="5 9" id="KW-0238">DNA-binding</keyword>
<comment type="subcellular location">
    <subcellularLocation>
        <location evidence="1 9 10">Nucleus</location>
    </subcellularLocation>
</comment>
<dbReference type="Pfam" id="PF00046">
    <property type="entry name" value="Homeodomain"/>
    <property type="match status" value="1"/>
</dbReference>
<evidence type="ECO:0000256" key="7">
    <source>
        <dbReference type="ARBA" id="ARBA00023163"/>
    </source>
</evidence>
<dbReference type="GO" id="GO:0000981">
    <property type="term" value="F:DNA-binding transcription factor activity, RNA polymerase II-specific"/>
    <property type="evidence" value="ECO:0007669"/>
    <property type="project" value="InterPro"/>
</dbReference>
<dbReference type="SUPFAM" id="SSF46689">
    <property type="entry name" value="Homeodomain-like"/>
    <property type="match status" value="1"/>
</dbReference>
<dbReference type="InterPro" id="IPR009057">
    <property type="entry name" value="Homeodomain-like_sf"/>
</dbReference>
<dbReference type="SUPFAM" id="SSF55961">
    <property type="entry name" value="Bet v1-like"/>
    <property type="match status" value="2"/>
</dbReference>
<dbReference type="CDD" id="cd08875">
    <property type="entry name" value="START_ArGLABRA2_like"/>
    <property type="match status" value="1"/>
</dbReference>
<dbReference type="InterPro" id="IPR002913">
    <property type="entry name" value="START_lipid-bd_dom"/>
</dbReference>
<evidence type="ECO:0000313" key="14">
    <source>
        <dbReference type="Proteomes" id="UP000006591"/>
    </source>
</evidence>
<evidence type="ECO:0000256" key="8">
    <source>
        <dbReference type="ARBA" id="ARBA00023242"/>
    </source>
</evidence>
<reference evidence="13" key="1">
    <citation type="submission" date="2015-04" db="UniProtKB">
        <authorList>
            <consortium name="EnsemblPlants"/>
        </authorList>
    </citation>
    <scope>IDENTIFICATION</scope>
    <source>
        <strain evidence="13">SL10</strain>
    </source>
</reference>
<dbReference type="InterPro" id="IPR001356">
    <property type="entry name" value="HD"/>
</dbReference>
<evidence type="ECO:0008006" key="15">
    <source>
        <dbReference type="Google" id="ProtNLM"/>
    </source>
</evidence>
<evidence type="ECO:0000256" key="3">
    <source>
        <dbReference type="ARBA" id="ARBA00023015"/>
    </source>
</evidence>
<keyword evidence="8 9" id="KW-0539">Nucleus</keyword>
<name>A0A0E0FUA7_ORYNI</name>
<keyword evidence="7" id="KW-0804">Transcription</keyword>
<dbReference type="Pfam" id="PF25797">
    <property type="entry name" value="PDF2_C"/>
    <property type="match status" value="1"/>
</dbReference>
<dbReference type="PROSITE" id="PS50848">
    <property type="entry name" value="START"/>
    <property type="match status" value="1"/>
</dbReference>
<feature type="domain" description="START" evidence="12">
    <location>
        <begin position="212"/>
        <end position="442"/>
    </location>
</feature>
<dbReference type="PANTHER" id="PTHR45654:SF2">
    <property type="entry name" value="HOMEOBOX-LEUCINE ZIPPER PROTEIN TF1"/>
    <property type="match status" value="1"/>
</dbReference>
<dbReference type="InterPro" id="IPR057993">
    <property type="entry name" value="HD-Zip_IV_C"/>
</dbReference>
<dbReference type="eggNOG" id="ENOG502QU3P">
    <property type="taxonomic scope" value="Eukaryota"/>
</dbReference>
<evidence type="ECO:0000259" key="12">
    <source>
        <dbReference type="PROSITE" id="PS50848"/>
    </source>
</evidence>
<dbReference type="Gene3D" id="3.30.530.20">
    <property type="match status" value="1"/>
</dbReference>
<evidence type="ECO:0000256" key="5">
    <source>
        <dbReference type="ARBA" id="ARBA00023125"/>
    </source>
</evidence>
<dbReference type="PROSITE" id="PS50071">
    <property type="entry name" value="HOMEOBOX_2"/>
    <property type="match status" value="1"/>
</dbReference>
<keyword evidence="4" id="KW-0175">Coiled coil</keyword>
<evidence type="ECO:0000256" key="4">
    <source>
        <dbReference type="ARBA" id="ARBA00023054"/>
    </source>
</evidence>